<dbReference type="EMBL" id="HACA01030117">
    <property type="protein sequence ID" value="CDW47478.1"/>
    <property type="molecule type" value="Transcribed_RNA"/>
</dbReference>
<sequence length="68" mass="7952">KYIRVGCLGIVKFGKSWHKKYYSYFFIEPSKLSSVSLSIIYSTHPSYIYTKKTILKPLLQIHKKPLAI</sequence>
<protein>
    <submittedName>
        <fullName evidence="1">Uncharacterized protein</fullName>
    </submittedName>
</protein>
<accession>A0A0K2VAB3</accession>
<dbReference type="AlphaFoldDB" id="A0A0K2VAB3"/>
<feature type="non-terminal residue" evidence="1">
    <location>
        <position position="1"/>
    </location>
</feature>
<organism evidence="1">
    <name type="scientific">Lepeophtheirus salmonis</name>
    <name type="common">Salmon louse</name>
    <name type="synonym">Caligus salmonis</name>
    <dbReference type="NCBI Taxonomy" id="72036"/>
    <lineage>
        <taxon>Eukaryota</taxon>
        <taxon>Metazoa</taxon>
        <taxon>Ecdysozoa</taxon>
        <taxon>Arthropoda</taxon>
        <taxon>Crustacea</taxon>
        <taxon>Multicrustacea</taxon>
        <taxon>Hexanauplia</taxon>
        <taxon>Copepoda</taxon>
        <taxon>Siphonostomatoida</taxon>
        <taxon>Caligidae</taxon>
        <taxon>Lepeophtheirus</taxon>
    </lineage>
</organism>
<evidence type="ECO:0000313" key="1">
    <source>
        <dbReference type="EMBL" id="CDW47478.1"/>
    </source>
</evidence>
<reference evidence="1" key="1">
    <citation type="submission" date="2014-05" db="EMBL/GenBank/DDBJ databases">
        <authorList>
            <person name="Chronopoulou M."/>
        </authorList>
    </citation>
    <scope>NUCLEOTIDE SEQUENCE</scope>
    <source>
        <tissue evidence="1">Whole organism</tissue>
    </source>
</reference>
<name>A0A0K2VAB3_LEPSM</name>
<proteinExistence type="predicted"/>